<name>A0A4Y7Q4E9_9AGAM</name>
<organism evidence="1 2">
    <name type="scientific">Rickenella mellea</name>
    <dbReference type="NCBI Taxonomy" id="50990"/>
    <lineage>
        <taxon>Eukaryota</taxon>
        <taxon>Fungi</taxon>
        <taxon>Dikarya</taxon>
        <taxon>Basidiomycota</taxon>
        <taxon>Agaricomycotina</taxon>
        <taxon>Agaricomycetes</taxon>
        <taxon>Hymenochaetales</taxon>
        <taxon>Rickenellaceae</taxon>
        <taxon>Rickenella</taxon>
    </lineage>
</organism>
<dbReference type="AlphaFoldDB" id="A0A4Y7Q4E9"/>
<accession>A0A4Y7Q4E9</accession>
<dbReference type="Proteomes" id="UP000294933">
    <property type="component" value="Unassembled WGS sequence"/>
</dbReference>
<protein>
    <submittedName>
        <fullName evidence="1">Uncharacterized protein</fullName>
    </submittedName>
</protein>
<evidence type="ECO:0000313" key="1">
    <source>
        <dbReference type="EMBL" id="TDL22265.1"/>
    </source>
</evidence>
<evidence type="ECO:0000313" key="2">
    <source>
        <dbReference type="Proteomes" id="UP000294933"/>
    </source>
</evidence>
<sequence length="115" mass="13281">MYGLEKSIPGLVDGGSNPAAPEPDMYCTVEHVLQEFCKQHGLKTIKPEVELVMRCEDFIFRLFYTNYTPLNLRPPEEEVEKLAEVLKVILQSNDSPRSYPDGDEGMWTWRCERVD</sequence>
<dbReference type="EMBL" id="ML170176">
    <property type="protein sequence ID" value="TDL22265.1"/>
    <property type="molecule type" value="Genomic_DNA"/>
</dbReference>
<keyword evidence="2" id="KW-1185">Reference proteome</keyword>
<proteinExistence type="predicted"/>
<dbReference type="VEuPathDB" id="FungiDB:BD410DRAFT_789003"/>
<reference evidence="1 2" key="1">
    <citation type="submission" date="2018-06" db="EMBL/GenBank/DDBJ databases">
        <title>A transcriptomic atlas of mushroom development highlights an independent origin of complex multicellularity.</title>
        <authorList>
            <consortium name="DOE Joint Genome Institute"/>
            <person name="Krizsan K."/>
            <person name="Almasi E."/>
            <person name="Merenyi Z."/>
            <person name="Sahu N."/>
            <person name="Viragh M."/>
            <person name="Koszo T."/>
            <person name="Mondo S."/>
            <person name="Kiss B."/>
            <person name="Balint B."/>
            <person name="Kues U."/>
            <person name="Barry K."/>
            <person name="Hegedus J.C."/>
            <person name="Henrissat B."/>
            <person name="Johnson J."/>
            <person name="Lipzen A."/>
            <person name="Ohm R."/>
            <person name="Nagy I."/>
            <person name="Pangilinan J."/>
            <person name="Yan J."/>
            <person name="Xiong Y."/>
            <person name="Grigoriev I.V."/>
            <person name="Hibbett D.S."/>
            <person name="Nagy L.G."/>
        </authorList>
    </citation>
    <scope>NUCLEOTIDE SEQUENCE [LARGE SCALE GENOMIC DNA]</scope>
    <source>
        <strain evidence="1 2">SZMC22713</strain>
    </source>
</reference>
<gene>
    <name evidence="1" type="ORF">BD410DRAFT_789003</name>
</gene>